<organism evidence="7 8">
    <name type="scientific">Desulforamulus aquiferis</name>
    <dbReference type="NCBI Taxonomy" id="1397668"/>
    <lineage>
        <taxon>Bacteria</taxon>
        <taxon>Bacillati</taxon>
        <taxon>Bacillota</taxon>
        <taxon>Clostridia</taxon>
        <taxon>Eubacteriales</taxon>
        <taxon>Peptococcaceae</taxon>
        <taxon>Desulforamulus</taxon>
    </lineage>
</organism>
<proteinExistence type="inferred from homology"/>
<evidence type="ECO:0000256" key="1">
    <source>
        <dbReference type="ARBA" id="ARBA00010062"/>
    </source>
</evidence>
<dbReference type="PRINTS" id="PR00337">
    <property type="entry name" value="LEUILEVALBP"/>
</dbReference>
<dbReference type="RefSeq" id="WP_304541833.1">
    <property type="nucleotide sequence ID" value="NZ_JARPTC010000007.1"/>
</dbReference>
<dbReference type="AlphaFoldDB" id="A0AAW7ZBN5"/>
<dbReference type="InterPro" id="IPR000709">
    <property type="entry name" value="Leu_Ile_Val-bd"/>
</dbReference>
<evidence type="ECO:0000259" key="6">
    <source>
        <dbReference type="Pfam" id="PF13458"/>
    </source>
</evidence>
<comment type="caution">
    <text evidence="7">The sequence shown here is derived from an EMBL/GenBank/DDBJ whole genome shotgun (WGS) entry which is preliminary data.</text>
</comment>
<keyword evidence="8" id="KW-1185">Reference proteome</keyword>
<dbReference type="GO" id="GO:0006865">
    <property type="term" value="P:amino acid transport"/>
    <property type="evidence" value="ECO:0007669"/>
    <property type="project" value="UniProtKB-KW"/>
</dbReference>
<dbReference type="CDD" id="cd06344">
    <property type="entry name" value="PBP1_ABC_HAAT-like"/>
    <property type="match status" value="1"/>
</dbReference>
<dbReference type="SUPFAM" id="SSF53822">
    <property type="entry name" value="Periplasmic binding protein-like I"/>
    <property type="match status" value="1"/>
</dbReference>
<dbReference type="PANTHER" id="PTHR30483">
    <property type="entry name" value="LEUCINE-SPECIFIC-BINDING PROTEIN"/>
    <property type="match status" value="1"/>
</dbReference>
<accession>A0AAW7ZBN5</accession>
<evidence type="ECO:0000256" key="4">
    <source>
        <dbReference type="ARBA" id="ARBA00022970"/>
    </source>
</evidence>
<keyword evidence="5" id="KW-1133">Transmembrane helix</keyword>
<dbReference type="Pfam" id="PF13458">
    <property type="entry name" value="Peripla_BP_6"/>
    <property type="match status" value="1"/>
</dbReference>
<dbReference type="InterPro" id="IPR028082">
    <property type="entry name" value="Peripla_BP_I"/>
</dbReference>
<reference evidence="7" key="2">
    <citation type="submission" date="2023-03" db="EMBL/GenBank/DDBJ databases">
        <authorList>
            <person name="Zhang Z."/>
        </authorList>
    </citation>
    <scope>NUCLEOTIDE SEQUENCE</scope>
    <source>
        <strain evidence="7">DSA</strain>
    </source>
</reference>
<dbReference type="Proteomes" id="UP001172911">
    <property type="component" value="Unassembled WGS sequence"/>
</dbReference>
<gene>
    <name evidence="7" type="ORF">P6N53_05840</name>
</gene>
<keyword evidence="4" id="KW-0029">Amino-acid transport</keyword>
<evidence type="ECO:0000256" key="3">
    <source>
        <dbReference type="ARBA" id="ARBA00022729"/>
    </source>
</evidence>
<protein>
    <submittedName>
        <fullName evidence="7">ABC transporter substrate-binding protein</fullName>
    </submittedName>
</protein>
<evidence type="ECO:0000256" key="5">
    <source>
        <dbReference type="SAM" id="Phobius"/>
    </source>
</evidence>
<feature type="transmembrane region" description="Helical" evidence="5">
    <location>
        <begin position="12"/>
        <end position="33"/>
    </location>
</feature>
<keyword evidence="2" id="KW-0813">Transport</keyword>
<evidence type="ECO:0000313" key="7">
    <source>
        <dbReference type="EMBL" id="MDO7786742.1"/>
    </source>
</evidence>
<dbReference type="InterPro" id="IPR028081">
    <property type="entry name" value="Leu-bd"/>
</dbReference>
<reference evidence="7" key="1">
    <citation type="journal article" date="2023" name="J. Hazard. Mater.">
        <title>Anaerobic biodegradation of pyrene and benzo[a]pyrene by a new sulfate-reducing Desulforamulus aquiferis strain DSA.</title>
        <authorList>
            <person name="Zhang Z."/>
            <person name="Sun J."/>
            <person name="Gong X."/>
            <person name="Wang C."/>
            <person name="Wang H."/>
        </authorList>
    </citation>
    <scope>NUCLEOTIDE SEQUENCE</scope>
    <source>
        <strain evidence="7">DSA</strain>
    </source>
</reference>
<comment type="similarity">
    <text evidence="1">Belongs to the leucine-binding protein family.</text>
</comment>
<dbReference type="EMBL" id="JARPTC010000007">
    <property type="protein sequence ID" value="MDO7786742.1"/>
    <property type="molecule type" value="Genomic_DNA"/>
</dbReference>
<evidence type="ECO:0000313" key="8">
    <source>
        <dbReference type="Proteomes" id="UP001172911"/>
    </source>
</evidence>
<keyword evidence="5" id="KW-0812">Transmembrane</keyword>
<feature type="domain" description="Leucine-binding protein" evidence="6">
    <location>
        <begin position="49"/>
        <end position="373"/>
    </location>
</feature>
<keyword evidence="5" id="KW-0472">Membrane</keyword>
<dbReference type="PANTHER" id="PTHR30483:SF6">
    <property type="entry name" value="PERIPLASMIC BINDING PROTEIN OF ABC TRANSPORTER FOR NATURAL AMINO ACIDS"/>
    <property type="match status" value="1"/>
</dbReference>
<name>A0AAW7ZBN5_9FIRM</name>
<dbReference type="InterPro" id="IPR051010">
    <property type="entry name" value="BCAA_transport"/>
</dbReference>
<dbReference type="Gene3D" id="3.40.50.2300">
    <property type="match status" value="2"/>
</dbReference>
<evidence type="ECO:0000256" key="2">
    <source>
        <dbReference type="ARBA" id="ARBA00022448"/>
    </source>
</evidence>
<sequence length="388" mass="42845">MLKKIKFIKNNKFLTLMLISCISLLVLYISFLWNSNEQQQDIVIGVAWPFAKNNSMFREGVELAIHEINENGGVKGQKIKVVEKDDEGSVNQGMAIAQSFVNDCKTIAVIGHRESFISIPASRIYESGGIVMLSPASTEPQLTNNENKYIFRNIPSDDEIAKQLATYASQKGYKKTVIYYADNSYGLGLANAFEDHAKRLGISTVDRISIYSNLRELERLHKKWQALDFDSVFIAQPAKEGAEFIADTAKVGIAVAYIGGNAMDSPLLCSVGGKAAEGMVIGTIFNPQDSRQVVKDFVNKFNQNYNTIPSAYSAQGYDAVKLLVAAIEQAESTEPLVIAEKLRTIKDWPGVSGYHTFNEYGDDIGNLVIMKVVRNGVLEVVDESNGDE</sequence>
<keyword evidence="3" id="KW-0732">Signal</keyword>